<comment type="similarity">
    <text evidence="2">Belongs to the COG1 family.</text>
</comment>
<evidence type="ECO:0000256" key="2">
    <source>
        <dbReference type="ARBA" id="ARBA00006653"/>
    </source>
</evidence>
<evidence type="ECO:0000256" key="1">
    <source>
        <dbReference type="ARBA" id="ARBA00004395"/>
    </source>
</evidence>
<evidence type="ECO:0000256" key="5">
    <source>
        <dbReference type="ARBA" id="ARBA00022927"/>
    </source>
</evidence>
<evidence type="ECO:0000256" key="3">
    <source>
        <dbReference type="ARBA" id="ARBA00020978"/>
    </source>
</evidence>
<dbReference type="GO" id="GO:0000139">
    <property type="term" value="C:Golgi membrane"/>
    <property type="evidence" value="ECO:0007669"/>
    <property type="project" value="UniProtKB-SubCell"/>
</dbReference>
<keyword evidence="5" id="KW-0653">Protein transport</keyword>
<name>A0A183EAV7_9BILA</name>
<proteinExistence type="inferred from homology"/>
<accession>A0A183EAV7</accession>
<dbReference type="InterPro" id="IPR033370">
    <property type="entry name" value="COG1"/>
</dbReference>
<keyword evidence="7" id="KW-0472">Membrane</keyword>
<dbReference type="PANTHER" id="PTHR31658">
    <property type="entry name" value="CONSERVED OLIGOMERIC GOLGI COMPLEX SUBUNIT 1"/>
    <property type="match status" value="1"/>
</dbReference>
<protein>
    <recommendedName>
        <fullName evidence="3">Conserved oligomeric Golgi complex subunit 1</fullName>
    </recommendedName>
</protein>
<dbReference type="PANTHER" id="PTHR31658:SF0">
    <property type="entry name" value="CONSERVED OLIGOMERIC GOLGI COMPLEX SUBUNIT 1"/>
    <property type="match status" value="1"/>
</dbReference>
<dbReference type="GO" id="GO:0006891">
    <property type="term" value="P:intra-Golgi vesicle-mediated transport"/>
    <property type="evidence" value="ECO:0007669"/>
    <property type="project" value="InterPro"/>
</dbReference>
<dbReference type="WBParaSite" id="GPUH_0001812301-mRNA-1">
    <property type="protein sequence ID" value="GPUH_0001812301-mRNA-1"/>
    <property type="gene ID" value="GPUH_0001812301"/>
</dbReference>
<evidence type="ECO:0000313" key="8">
    <source>
        <dbReference type="WBParaSite" id="GPUH_0001812301-mRNA-1"/>
    </source>
</evidence>
<evidence type="ECO:0000256" key="4">
    <source>
        <dbReference type="ARBA" id="ARBA00022448"/>
    </source>
</evidence>
<evidence type="ECO:0000256" key="6">
    <source>
        <dbReference type="ARBA" id="ARBA00023034"/>
    </source>
</evidence>
<comment type="subcellular location">
    <subcellularLocation>
        <location evidence="1">Golgi apparatus membrane</location>
        <topology evidence="1">Peripheral membrane protein</topology>
    </subcellularLocation>
</comment>
<organism evidence="8">
    <name type="scientific">Gongylonema pulchrum</name>
    <dbReference type="NCBI Taxonomy" id="637853"/>
    <lineage>
        <taxon>Eukaryota</taxon>
        <taxon>Metazoa</taxon>
        <taxon>Ecdysozoa</taxon>
        <taxon>Nematoda</taxon>
        <taxon>Chromadorea</taxon>
        <taxon>Rhabditida</taxon>
        <taxon>Spirurina</taxon>
        <taxon>Spiruromorpha</taxon>
        <taxon>Spiruroidea</taxon>
        <taxon>Gongylonematidae</taxon>
        <taxon>Gongylonema</taxon>
    </lineage>
</organism>
<dbReference type="AlphaFoldDB" id="A0A183EAV7"/>
<reference evidence="8" key="1">
    <citation type="submission" date="2016-06" db="UniProtKB">
        <authorList>
            <consortium name="WormBaseParasite"/>
        </authorList>
    </citation>
    <scope>IDENTIFICATION</scope>
</reference>
<dbReference type="GO" id="GO:0015031">
    <property type="term" value="P:protein transport"/>
    <property type="evidence" value="ECO:0007669"/>
    <property type="project" value="UniProtKB-KW"/>
</dbReference>
<evidence type="ECO:0000256" key="7">
    <source>
        <dbReference type="ARBA" id="ARBA00023136"/>
    </source>
</evidence>
<sequence>LPYFQEFEKLELSEVGVVEVPVQISRILYGFLYDLCQKISDNSVGHLCTRNIQSHISQQLSELLASVYSAVAHSDMEWSSRIALQYLFDARFLNIILPNGAMRPLIPLFEQKLDPFDLSLLSAPLMKNARIAAQRHSTIFANLLSDVIISKESSLSASFSAVVDIVPRVNDAPRLTLIPRLSRNTKLDGPPSVIAVRKKETLSQPLGSVKSTPSFSSLYKISTSWFGNN</sequence>
<keyword evidence="6" id="KW-0333">Golgi apparatus</keyword>
<keyword evidence="4" id="KW-0813">Transport</keyword>
<dbReference type="GO" id="GO:0017119">
    <property type="term" value="C:Golgi transport complex"/>
    <property type="evidence" value="ECO:0007669"/>
    <property type="project" value="InterPro"/>
</dbReference>